<feature type="compositionally biased region" description="Basic residues" evidence="1">
    <location>
        <begin position="94"/>
        <end position="113"/>
    </location>
</feature>
<protein>
    <submittedName>
        <fullName evidence="2">Uncharacterized protein</fullName>
    </submittedName>
</protein>
<gene>
    <name evidence="2" type="ORF">SISNIDRAFT_471919</name>
</gene>
<accession>A0A164M278</accession>
<feature type="compositionally biased region" description="Acidic residues" evidence="1">
    <location>
        <begin position="129"/>
        <end position="143"/>
    </location>
</feature>
<evidence type="ECO:0000313" key="3">
    <source>
        <dbReference type="Proteomes" id="UP000076722"/>
    </source>
</evidence>
<name>A0A164M278_9AGAM</name>
<organism evidence="2 3">
    <name type="scientific">Sistotremastrum niveocremeum HHB9708</name>
    <dbReference type="NCBI Taxonomy" id="1314777"/>
    <lineage>
        <taxon>Eukaryota</taxon>
        <taxon>Fungi</taxon>
        <taxon>Dikarya</taxon>
        <taxon>Basidiomycota</taxon>
        <taxon>Agaricomycotina</taxon>
        <taxon>Agaricomycetes</taxon>
        <taxon>Sistotremastrales</taxon>
        <taxon>Sistotremastraceae</taxon>
        <taxon>Sertulicium</taxon>
        <taxon>Sertulicium niveocremeum</taxon>
    </lineage>
</organism>
<evidence type="ECO:0000313" key="2">
    <source>
        <dbReference type="EMBL" id="KZS86281.1"/>
    </source>
</evidence>
<dbReference type="AlphaFoldDB" id="A0A164M278"/>
<reference evidence="2 3" key="1">
    <citation type="journal article" date="2016" name="Mol. Biol. Evol.">
        <title>Comparative Genomics of Early-Diverging Mushroom-Forming Fungi Provides Insights into the Origins of Lignocellulose Decay Capabilities.</title>
        <authorList>
            <person name="Nagy L.G."/>
            <person name="Riley R."/>
            <person name="Tritt A."/>
            <person name="Adam C."/>
            <person name="Daum C."/>
            <person name="Floudas D."/>
            <person name="Sun H."/>
            <person name="Yadav J.S."/>
            <person name="Pangilinan J."/>
            <person name="Larsson K.H."/>
            <person name="Matsuura K."/>
            <person name="Barry K."/>
            <person name="Labutti K."/>
            <person name="Kuo R."/>
            <person name="Ohm R.A."/>
            <person name="Bhattacharya S.S."/>
            <person name="Shirouzu T."/>
            <person name="Yoshinaga Y."/>
            <person name="Martin F.M."/>
            <person name="Grigoriev I.V."/>
            <person name="Hibbett D.S."/>
        </authorList>
    </citation>
    <scope>NUCLEOTIDE SEQUENCE [LARGE SCALE GENOMIC DNA]</scope>
    <source>
        <strain evidence="2 3">HHB9708</strain>
    </source>
</reference>
<dbReference type="Proteomes" id="UP000076722">
    <property type="component" value="Unassembled WGS sequence"/>
</dbReference>
<sequence>MAGSSKRAKNQSNASKSKGNSRKETPPLTTRGKAAQDKAQTAAAKASQQKLPFTSSSKSSKKAATQQEESSSNSGSDSNSESSGDESDAPVAPPKKKRKSAKKHSSKKSKKQRTKEASESEGGQSKSEAEEEEAASEGDEVVEVDAAGVKVPATASDDIIIATEIPLPTRKGQSRNRQALDLKKTGLFSDRVEAVWVVKKGVRQQQSGNWCMICKEDKVQAKGPALITGGTSGCRAHARTHHYAEYSRRCKEANIPEHDHA</sequence>
<feature type="compositionally biased region" description="Low complexity" evidence="1">
    <location>
        <begin position="37"/>
        <end position="58"/>
    </location>
</feature>
<feature type="compositionally biased region" description="Low complexity" evidence="1">
    <location>
        <begin position="68"/>
        <end position="82"/>
    </location>
</feature>
<feature type="region of interest" description="Disordered" evidence="1">
    <location>
        <begin position="1"/>
        <end position="144"/>
    </location>
</feature>
<evidence type="ECO:0000256" key="1">
    <source>
        <dbReference type="SAM" id="MobiDB-lite"/>
    </source>
</evidence>
<dbReference type="EMBL" id="KV419602">
    <property type="protein sequence ID" value="KZS86281.1"/>
    <property type="molecule type" value="Genomic_DNA"/>
</dbReference>
<feature type="non-terminal residue" evidence="2">
    <location>
        <position position="261"/>
    </location>
</feature>
<proteinExistence type="predicted"/>
<keyword evidence="3" id="KW-1185">Reference proteome</keyword>